<feature type="chain" id="PRO_5045156456" evidence="1">
    <location>
        <begin position="18"/>
        <end position="405"/>
    </location>
</feature>
<comment type="caution">
    <text evidence="2">The sequence shown here is derived from an EMBL/GenBank/DDBJ whole genome shotgun (WGS) entry which is preliminary data.</text>
</comment>
<gene>
    <name evidence="2" type="ORF">GCM10022394_20340</name>
</gene>
<dbReference type="PROSITE" id="PS51257">
    <property type="entry name" value="PROKAR_LIPOPROTEIN"/>
    <property type="match status" value="1"/>
</dbReference>
<reference evidence="3" key="1">
    <citation type="journal article" date="2019" name="Int. J. Syst. Evol. Microbiol.">
        <title>The Global Catalogue of Microorganisms (GCM) 10K type strain sequencing project: providing services to taxonomists for standard genome sequencing and annotation.</title>
        <authorList>
            <consortium name="The Broad Institute Genomics Platform"/>
            <consortium name="The Broad Institute Genome Sequencing Center for Infectious Disease"/>
            <person name="Wu L."/>
            <person name="Ma J."/>
        </authorList>
    </citation>
    <scope>NUCLEOTIDE SEQUENCE [LARGE SCALE GENOMIC DNA]</scope>
    <source>
        <strain evidence="3">JCM 17110</strain>
    </source>
</reference>
<evidence type="ECO:0000313" key="2">
    <source>
        <dbReference type="EMBL" id="GAA3540499.1"/>
    </source>
</evidence>
<proteinExistence type="predicted"/>
<dbReference type="Proteomes" id="UP001500795">
    <property type="component" value="Unassembled WGS sequence"/>
</dbReference>
<name>A0ABP6VU92_9GAMM</name>
<feature type="signal peptide" evidence="1">
    <location>
        <begin position="1"/>
        <end position="17"/>
    </location>
</feature>
<dbReference type="RefSeq" id="WP_344957553.1">
    <property type="nucleotide sequence ID" value="NZ_BAABCX010000002.1"/>
</dbReference>
<dbReference type="EMBL" id="BAABCX010000002">
    <property type="protein sequence ID" value="GAA3540499.1"/>
    <property type="molecule type" value="Genomic_DNA"/>
</dbReference>
<evidence type="ECO:0000256" key="1">
    <source>
        <dbReference type="SAM" id="SignalP"/>
    </source>
</evidence>
<sequence>MHLYRLGLPLLVATMLAACQSAPEKNVPPADIQVLKGPTQIQGGDARGEEDITIVTPYFAFAIAAGDQPGQAGSIVDMALVENGVFGADRIVSLDFMPGEGAMTLNAIEITEQSPERVVVEVDRSWNGNRLLSRYEVEKAYSGIKLSSRLENPVGQTLFAGYRLVQEAPPVAAGSLHKEVAQAVLGHWSQGQLQQGLGALSESDDLRRNHQQVQQFDAWLSAGSLGKVLTDELVTGESPHTVISLYEYDDSSNFETQMAKLRQRWSLGERVYLSANHLLRGPRQNSGRLYAYTPNGKISADFASAAGRGQSFVSFGPQIYAAGAMFGGEISPFSESKVELRSDAGLSKAEVWLDGEQVAGWRINGAKVFRTGVPVPPNYTWLQWVVEDSNGNRAYSNPIWIKNNG</sequence>
<protein>
    <submittedName>
        <fullName evidence="2">Uncharacterized protein</fullName>
    </submittedName>
</protein>
<organism evidence="2 3">
    <name type="scientific">Zobellella aerophila</name>
    <dbReference type="NCBI Taxonomy" id="870480"/>
    <lineage>
        <taxon>Bacteria</taxon>
        <taxon>Pseudomonadati</taxon>
        <taxon>Pseudomonadota</taxon>
        <taxon>Gammaproteobacteria</taxon>
        <taxon>Aeromonadales</taxon>
        <taxon>Aeromonadaceae</taxon>
        <taxon>Zobellella</taxon>
    </lineage>
</organism>
<keyword evidence="1" id="KW-0732">Signal</keyword>
<accession>A0ABP6VU92</accession>
<evidence type="ECO:0000313" key="3">
    <source>
        <dbReference type="Proteomes" id="UP001500795"/>
    </source>
</evidence>
<keyword evidence="3" id="KW-1185">Reference proteome</keyword>